<protein>
    <submittedName>
        <fullName evidence="2">PepSY domain-containing protein</fullName>
    </submittedName>
</protein>
<dbReference type="InterPro" id="IPR005625">
    <property type="entry name" value="PepSY-ass_TM"/>
</dbReference>
<dbReference type="AlphaFoldDB" id="A0A927BFW8"/>
<dbReference type="Pfam" id="PF03929">
    <property type="entry name" value="PepSY_TM"/>
    <property type="match status" value="1"/>
</dbReference>
<dbReference type="EMBL" id="JACXAD010000029">
    <property type="protein sequence ID" value="MBD2770135.1"/>
    <property type="molecule type" value="Genomic_DNA"/>
</dbReference>
<keyword evidence="1" id="KW-0472">Membrane</keyword>
<evidence type="ECO:0000256" key="1">
    <source>
        <dbReference type="SAM" id="Phobius"/>
    </source>
</evidence>
<dbReference type="RefSeq" id="WP_191006944.1">
    <property type="nucleotide sequence ID" value="NZ_JACXAD010000029.1"/>
</dbReference>
<proteinExistence type="predicted"/>
<keyword evidence="1" id="KW-0812">Transmembrane</keyword>
<keyword evidence="1" id="KW-1133">Transmembrane helix</keyword>
<sequence>MLAYVGEQVVGNQAPIVSGNEGLGAVEEEDGAAPEAVVFGALSAGNPLFSDSSHNVTLNIRTGEVTQQTDLHKAEPSAQADALLSTLHFGQFGGLISKIGWSIGGLSPALLSLTGFALWWRRSRSLHPRRPATGRWAGAGAA</sequence>
<accession>A0A927BFW8</accession>
<gene>
    <name evidence="2" type="ORF">IC235_19790</name>
</gene>
<name>A0A927BFW8_9BACT</name>
<dbReference type="PANTHER" id="PTHR34219">
    <property type="entry name" value="IRON-REGULATED INNER MEMBRANE PROTEIN-RELATED"/>
    <property type="match status" value="1"/>
</dbReference>
<evidence type="ECO:0000313" key="3">
    <source>
        <dbReference type="Proteomes" id="UP000612233"/>
    </source>
</evidence>
<reference evidence="2" key="1">
    <citation type="submission" date="2020-09" db="EMBL/GenBank/DDBJ databases">
        <authorList>
            <person name="Kim M.K."/>
        </authorList>
    </citation>
    <scope>NUCLEOTIDE SEQUENCE</scope>
    <source>
        <strain evidence="2">BT664</strain>
    </source>
</reference>
<feature type="transmembrane region" description="Helical" evidence="1">
    <location>
        <begin position="99"/>
        <end position="120"/>
    </location>
</feature>
<keyword evidence="3" id="KW-1185">Reference proteome</keyword>
<comment type="caution">
    <text evidence="2">The sequence shown here is derived from an EMBL/GenBank/DDBJ whole genome shotgun (WGS) entry which is preliminary data.</text>
</comment>
<evidence type="ECO:0000313" key="2">
    <source>
        <dbReference type="EMBL" id="MBD2770135.1"/>
    </source>
</evidence>
<dbReference type="Proteomes" id="UP000612233">
    <property type="component" value="Unassembled WGS sequence"/>
</dbReference>
<organism evidence="2 3">
    <name type="scientific">Hymenobacter montanus</name>
    <dbReference type="NCBI Taxonomy" id="2771359"/>
    <lineage>
        <taxon>Bacteria</taxon>
        <taxon>Pseudomonadati</taxon>
        <taxon>Bacteroidota</taxon>
        <taxon>Cytophagia</taxon>
        <taxon>Cytophagales</taxon>
        <taxon>Hymenobacteraceae</taxon>
        <taxon>Hymenobacter</taxon>
    </lineage>
</organism>